<name>A0A7Y2E5C7_UNCEI</name>
<evidence type="ECO:0000256" key="5">
    <source>
        <dbReference type="ARBA" id="ARBA00022741"/>
    </source>
</evidence>
<dbReference type="Proteomes" id="UP000547674">
    <property type="component" value="Unassembled WGS sequence"/>
</dbReference>
<feature type="non-terminal residue" evidence="9">
    <location>
        <position position="1"/>
    </location>
</feature>
<keyword evidence="3" id="KW-0813">Transport</keyword>
<comment type="subcellular location">
    <subcellularLocation>
        <location evidence="1">Membrane</location>
    </subcellularLocation>
</comment>
<gene>
    <name evidence="9" type="ORF">HKN21_01985</name>
</gene>
<keyword evidence="4" id="KW-1003">Cell membrane</keyword>
<dbReference type="SUPFAM" id="SSF52540">
    <property type="entry name" value="P-loop containing nucleoside triphosphate hydrolases"/>
    <property type="match status" value="1"/>
</dbReference>
<keyword evidence="5" id="KW-0547">Nucleotide-binding</keyword>
<dbReference type="PANTHER" id="PTHR43297">
    <property type="entry name" value="OLIGOPEPTIDE TRANSPORT ATP-BINDING PROTEIN APPD"/>
    <property type="match status" value="1"/>
</dbReference>
<proteinExistence type="inferred from homology"/>
<sequence length="172" mass="19170">QRVMIAMALSCNPNVLIADEPTTALDVTIQAQILDLLRKLQQELDMAIVLITHDLGVVAENANRVAVMYAGKVVEYTDVYKLFKEPKHPYTIGLLESMPSMEERKEKLSVIPGTVPPPTQFPKGCAFHPRCPFSVAKCSEEPPVLEEAEAGQMVRCHQWREVPAQRQEGVGF</sequence>
<dbReference type="GO" id="GO:0005524">
    <property type="term" value="F:ATP binding"/>
    <property type="evidence" value="ECO:0007669"/>
    <property type="project" value="UniProtKB-KW"/>
</dbReference>
<dbReference type="EMBL" id="JABDJR010000066">
    <property type="protein sequence ID" value="NNF05508.1"/>
    <property type="molecule type" value="Genomic_DNA"/>
</dbReference>
<comment type="similarity">
    <text evidence="2">Belongs to the ABC transporter superfamily.</text>
</comment>
<dbReference type="InterPro" id="IPR050388">
    <property type="entry name" value="ABC_Ni/Peptide_Import"/>
</dbReference>
<evidence type="ECO:0000256" key="3">
    <source>
        <dbReference type="ARBA" id="ARBA00022448"/>
    </source>
</evidence>
<protein>
    <submittedName>
        <fullName evidence="9">ABC transporter ATP-binding protein</fullName>
    </submittedName>
</protein>
<reference evidence="9 10" key="1">
    <citation type="submission" date="2020-03" db="EMBL/GenBank/DDBJ databases">
        <title>Metabolic flexibility allows generalist bacteria to become dominant in a frequently disturbed ecosystem.</title>
        <authorList>
            <person name="Chen Y.-J."/>
            <person name="Leung P.M."/>
            <person name="Bay S.K."/>
            <person name="Hugenholtz P."/>
            <person name="Kessler A.J."/>
            <person name="Shelley G."/>
            <person name="Waite D.W."/>
            <person name="Cook P.L."/>
            <person name="Greening C."/>
        </authorList>
    </citation>
    <scope>NUCLEOTIDE SEQUENCE [LARGE SCALE GENOMIC DNA]</scope>
    <source>
        <strain evidence="9">SS_bin_28</strain>
    </source>
</reference>
<evidence type="ECO:0000256" key="1">
    <source>
        <dbReference type="ARBA" id="ARBA00004370"/>
    </source>
</evidence>
<keyword evidence="7" id="KW-0472">Membrane</keyword>
<dbReference type="InterPro" id="IPR013563">
    <property type="entry name" value="Oligopep_ABC_C"/>
</dbReference>
<evidence type="ECO:0000256" key="6">
    <source>
        <dbReference type="ARBA" id="ARBA00022840"/>
    </source>
</evidence>
<evidence type="ECO:0000256" key="4">
    <source>
        <dbReference type="ARBA" id="ARBA00022475"/>
    </source>
</evidence>
<evidence type="ECO:0000256" key="2">
    <source>
        <dbReference type="ARBA" id="ARBA00005417"/>
    </source>
</evidence>
<dbReference type="Gene3D" id="3.40.50.300">
    <property type="entry name" value="P-loop containing nucleotide triphosphate hydrolases"/>
    <property type="match status" value="1"/>
</dbReference>
<dbReference type="PANTHER" id="PTHR43297:SF2">
    <property type="entry name" value="DIPEPTIDE TRANSPORT ATP-BINDING PROTEIN DPPD"/>
    <property type="match status" value="1"/>
</dbReference>
<dbReference type="InterPro" id="IPR027417">
    <property type="entry name" value="P-loop_NTPase"/>
</dbReference>
<dbReference type="Pfam" id="PF08352">
    <property type="entry name" value="oligo_HPY"/>
    <property type="match status" value="1"/>
</dbReference>
<dbReference type="GO" id="GO:0016020">
    <property type="term" value="C:membrane"/>
    <property type="evidence" value="ECO:0007669"/>
    <property type="project" value="UniProtKB-SubCell"/>
</dbReference>
<comment type="caution">
    <text evidence="9">The sequence shown here is derived from an EMBL/GenBank/DDBJ whole genome shotgun (WGS) entry which is preliminary data.</text>
</comment>
<feature type="domain" description="Oligopeptide/dipeptide ABC transporter C-terminal" evidence="8">
    <location>
        <begin position="74"/>
        <end position="138"/>
    </location>
</feature>
<accession>A0A7Y2E5C7</accession>
<evidence type="ECO:0000313" key="10">
    <source>
        <dbReference type="Proteomes" id="UP000547674"/>
    </source>
</evidence>
<dbReference type="GO" id="GO:0015833">
    <property type="term" value="P:peptide transport"/>
    <property type="evidence" value="ECO:0007669"/>
    <property type="project" value="InterPro"/>
</dbReference>
<evidence type="ECO:0000313" key="9">
    <source>
        <dbReference type="EMBL" id="NNF05508.1"/>
    </source>
</evidence>
<dbReference type="NCBIfam" id="TIGR01727">
    <property type="entry name" value="oligo_HPY"/>
    <property type="match status" value="1"/>
</dbReference>
<evidence type="ECO:0000259" key="8">
    <source>
        <dbReference type="Pfam" id="PF08352"/>
    </source>
</evidence>
<keyword evidence="6 9" id="KW-0067">ATP-binding</keyword>
<dbReference type="AlphaFoldDB" id="A0A7Y2E5C7"/>
<organism evidence="9 10">
    <name type="scientific">Eiseniibacteriota bacterium</name>
    <dbReference type="NCBI Taxonomy" id="2212470"/>
    <lineage>
        <taxon>Bacteria</taxon>
        <taxon>Candidatus Eiseniibacteriota</taxon>
    </lineage>
</organism>
<evidence type="ECO:0000256" key="7">
    <source>
        <dbReference type="ARBA" id="ARBA00023136"/>
    </source>
</evidence>